<accession>A0A0F9EAM0</accession>
<evidence type="ECO:0000313" key="1">
    <source>
        <dbReference type="EMBL" id="KKL71108.1"/>
    </source>
</evidence>
<dbReference type="AlphaFoldDB" id="A0A0F9EAM0"/>
<protein>
    <submittedName>
        <fullName evidence="1">Uncharacterized protein</fullName>
    </submittedName>
</protein>
<feature type="non-terminal residue" evidence="1">
    <location>
        <position position="1"/>
    </location>
</feature>
<name>A0A0F9EAM0_9ZZZZ</name>
<gene>
    <name evidence="1" type="ORF">LCGC14_2098160</name>
</gene>
<comment type="caution">
    <text evidence="1">The sequence shown here is derived from an EMBL/GenBank/DDBJ whole genome shotgun (WGS) entry which is preliminary data.</text>
</comment>
<reference evidence="1" key="1">
    <citation type="journal article" date="2015" name="Nature">
        <title>Complex archaea that bridge the gap between prokaryotes and eukaryotes.</title>
        <authorList>
            <person name="Spang A."/>
            <person name="Saw J.H."/>
            <person name="Jorgensen S.L."/>
            <person name="Zaremba-Niedzwiedzka K."/>
            <person name="Martijn J."/>
            <person name="Lind A.E."/>
            <person name="van Eijk R."/>
            <person name="Schleper C."/>
            <person name="Guy L."/>
            <person name="Ettema T.J."/>
        </authorList>
    </citation>
    <scope>NUCLEOTIDE SEQUENCE</scope>
</reference>
<sequence>YIASDYRTKKGETMGARCKDCGDAEYETTRRTRVSGNRCSERHWCCDVCWEVRMQFVRAMDNGLIPIEQAQRCQRGGFRRRKMMQDAIAEGIHNEEHPNPAPAP</sequence>
<proteinExistence type="predicted"/>
<organism evidence="1">
    <name type="scientific">marine sediment metagenome</name>
    <dbReference type="NCBI Taxonomy" id="412755"/>
    <lineage>
        <taxon>unclassified sequences</taxon>
        <taxon>metagenomes</taxon>
        <taxon>ecological metagenomes</taxon>
    </lineage>
</organism>
<dbReference type="EMBL" id="LAZR01025687">
    <property type="protein sequence ID" value="KKL71108.1"/>
    <property type="molecule type" value="Genomic_DNA"/>
</dbReference>